<dbReference type="GO" id="GO:0051920">
    <property type="term" value="F:peroxiredoxin activity"/>
    <property type="evidence" value="ECO:0007669"/>
    <property type="project" value="InterPro"/>
</dbReference>
<proteinExistence type="predicted"/>
<name>A0A4Y8Q961_9BACL</name>
<dbReference type="OrthoDB" id="9801997at2"/>
<evidence type="ECO:0000259" key="1">
    <source>
        <dbReference type="Pfam" id="PF02627"/>
    </source>
</evidence>
<dbReference type="Proteomes" id="UP000298246">
    <property type="component" value="Unassembled WGS sequence"/>
</dbReference>
<protein>
    <submittedName>
        <fullName evidence="2">Alkylhydroperoxidase</fullName>
    </submittedName>
</protein>
<reference evidence="2 3" key="1">
    <citation type="submission" date="2017-03" db="EMBL/GenBank/DDBJ databases">
        <title>Isolation of Levoglucosan Utilizing Bacteria.</title>
        <authorList>
            <person name="Arya A.S."/>
        </authorList>
    </citation>
    <scope>NUCLEOTIDE SEQUENCE [LARGE SCALE GENOMIC DNA]</scope>
    <source>
        <strain evidence="2 3">MEC069</strain>
    </source>
</reference>
<gene>
    <name evidence="2" type="ORF">B5M42_04065</name>
</gene>
<evidence type="ECO:0000313" key="2">
    <source>
        <dbReference type="EMBL" id="TFE91003.1"/>
    </source>
</evidence>
<dbReference type="Gene3D" id="1.20.1290.10">
    <property type="entry name" value="AhpD-like"/>
    <property type="match status" value="1"/>
</dbReference>
<dbReference type="InterPro" id="IPR004675">
    <property type="entry name" value="AhpD_core"/>
</dbReference>
<keyword evidence="3" id="KW-1185">Reference proteome</keyword>
<dbReference type="Pfam" id="PF02627">
    <property type="entry name" value="CMD"/>
    <property type="match status" value="1"/>
</dbReference>
<evidence type="ECO:0000313" key="3">
    <source>
        <dbReference type="Proteomes" id="UP000298246"/>
    </source>
</evidence>
<sequence length="148" mass="16705">MEMRLNYRQASPTALQAMLAFDQAARNSSVDKVLYEYVKLRVSQVNGCAFCVDSHSRDLLKLGESLDKVLLVSAWHDAPHFTEKERAILELAEHVTRVSEVGVPQRVYDAAMEFCTEGEYVDWILAINVINAWNRVSISTGMFPGCYS</sequence>
<dbReference type="PANTHER" id="PTHR34846">
    <property type="entry name" value="4-CARBOXYMUCONOLACTONE DECARBOXYLASE FAMILY PROTEIN (AFU_ORTHOLOGUE AFUA_6G11590)"/>
    <property type="match status" value="1"/>
</dbReference>
<dbReference type="NCBIfam" id="TIGR00778">
    <property type="entry name" value="ahpD_dom"/>
    <property type="match status" value="1"/>
</dbReference>
<dbReference type="InterPro" id="IPR029032">
    <property type="entry name" value="AhpD-like"/>
</dbReference>
<dbReference type="PANTHER" id="PTHR34846:SF10">
    <property type="entry name" value="CYTOPLASMIC PROTEIN"/>
    <property type="match status" value="1"/>
</dbReference>
<comment type="caution">
    <text evidence="2">The sequence shown here is derived from an EMBL/GenBank/DDBJ whole genome shotgun (WGS) entry which is preliminary data.</text>
</comment>
<organism evidence="2 3">
    <name type="scientific">Paenibacillus athensensis</name>
    <dbReference type="NCBI Taxonomy" id="1967502"/>
    <lineage>
        <taxon>Bacteria</taxon>
        <taxon>Bacillati</taxon>
        <taxon>Bacillota</taxon>
        <taxon>Bacilli</taxon>
        <taxon>Bacillales</taxon>
        <taxon>Paenibacillaceae</taxon>
        <taxon>Paenibacillus</taxon>
    </lineage>
</organism>
<accession>A0A4Y8Q961</accession>
<dbReference type="InterPro" id="IPR003779">
    <property type="entry name" value="CMD-like"/>
</dbReference>
<dbReference type="AlphaFoldDB" id="A0A4Y8Q961"/>
<dbReference type="EMBL" id="MYFO01000003">
    <property type="protein sequence ID" value="TFE91003.1"/>
    <property type="molecule type" value="Genomic_DNA"/>
</dbReference>
<dbReference type="SUPFAM" id="SSF69118">
    <property type="entry name" value="AhpD-like"/>
    <property type="match status" value="1"/>
</dbReference>
<keyword evidence="2" id="KW-0560">Oxidoreductase</keyword>
<dbReference type="RefSeq" id="WP_134749982.1">
    <property type="nucleotide sequence ID" value="NZ_MYFO02000007.1"/>
</dbReference>
<keyword evidence="2" id="KW-0575">Peroxidase</keyword>
<feature type="domain" description="Carboxymuconolactone decarboxylase-like" evidence="1">
    <location>
        <begin position="12"/>
        <end position="93"/>
    </location>
</feature>